<dbReference type="Pfam" id="PF01578">
    <property type="entry name" value="Cytochrom_C_asm"/>
    <property type="match status" value="1"/>
</dbReference>
<keyword evidence="4" id="KW-1185">Reference proteome</keyword>
<dbReference type="PANTHER" id="PTHR38034">
    <property type="entry name" value="INNER MEMBRANE PROTEIN YPJD"/>
    <property type="match status" value="1"/>
</dbReference>
<keyword evidence="1" id="KW-0812">Transmembrane</keyword>
<feature type="transmembrane region" description="Helical" evidence="1">
    <location>
        <begin position="109"/>
        <end position="134"/>
    </location>
</feature>
<dbReference type="PANTHER" id="PTHR38034:SF1">
    <property type="entry name" value="INNER MEMBRANE PROTEIN YPJD"/>
    <property type="match status" value="1"/>
</dbReference>
<dbReference type="EMBL" id="JAJBZT010000004">
    <property type="protein sequence ID" value="MCB6183642.1"/>
    <property type="molecule type" value="Genomic_DNA"/>
</dbReference>
<feature type="domain" description="Cytochrome c assembly protein" evidence="2">
    <location>
        <begin position="22"/>
        <end position="244"/>
    </location>
</feature>
<dbReference type="InterPro" id="IPR052372">
    <property type="entry name" value="YpjD/HemX"/>
</dbReference>
<dbReference type="RefSeq" id="WP_227180421.1">
    <property type="nucleotide sequence ID" value="NZ_JAJBZT010000004.1"/>
</dbReference>
<dbReference type="Proteomes" id="UP001165395">
    <property type="component" value="Unassembled WGS sequence"/>
</dbReference>
<comment type="caution">
    <text evidence="3">The sequence shown here is derived from an EMBL/GenBank/DDBJ whole genome shotgun (WGS) entry which is preliminary data.</text>
</comment>
<feature type="transmembrane region" description="Helical" evidence="1">
    <location>
        <begin position="155"/>
        <end position="177"/>
    </location>
</feature>
<feature type="transmembrane region" description="Helical" evidence="1">
    <location>
        <begin position="222"/>
        <end position="241"/>
    </location>
</feature>
<feature type="transmembrane region" description="Helical" evidence="1">
    <location>
        <begin position="72"/>
        <end position="89"/>
    </location>
</feature>
<dbReference type="InterPro" id="IPR002541">
    <property type="entry name" value="Cyt_c_assembly"/>
</dbReference>
<protein>
    <submittedName>
        <fullName evidence="3">Cytochrome c biogenesis protein CcsA</fullName>
    </submittedName>
</protein>
<proteinExistence type="predicted"/>
<accession>A0ABS8D682</accession>
<keyword evidence="1" id="KW-0472">Membrane</keyword>
<feature type="transmembrane region" description="Helical" evidence="1">
    <location>
        <begin position="16"/>
        <end position="35"/>
    </location>
</feature>
<gene>
    <name evidence="3" type="primary">ccsA</name>
    <name evidence="3" type="ORF">LIN78_08780</name>
</gene>
<sequence>MSKPFFNRQPSHQGEYLIIASAIALHAASLVSALFRPNGLDLGIGNTLSLLAWLITLFVFASNFWQKLSSLYPILFLISGVSAICQVILPGHHIPLNTSLPLFRLHLLVALSAYSLLSITTLLAIFIAMVDYNLHHIRSSKLLQGLPPLLALEKLLFNTMAGGFILLTAAMLSGAYFTHRINGAWFQANHKNIFSLMSWLVFGYLLLGHYLKGWRGRMAARLTIMGSSMLLLGYVGSKFVIEVLLHKN</sequence>
<organism evidence="3 4">
    <name type="scientific">Leeia speluncae</name>
    <dbReference type="NCBI Taxonomy" id="2884804"/>
    <lineage>
        <taxon>Bacteria</taxon>
        <taxon>Pseudomonadati</taxon>
        <taxon>Pseudomonadota</taxon>
        <taxon>Betaproteobacteria</taxon>
        <taxon>Neisseriales</taxon>
        <taxon>Leeiaceae</taxon>
        <taxon>Leeia</taxon>
    </lineage>
</organism>
<evidence type="ECO:0000259" key="2">
    <source>
        <dbReference type="Pfam" id="PF01578"/>
    </source>
</evidence>
<keyword evidence="1" id="KW-1133">Transmembrane helix</keyword>
<evidence type="ECO:0000313" key="4">
    <source>
        <dbReference type="Proteomes" id="UP001165395"/>
    </source>
</evidence>
<name>A0ABS8D682_9NEIS</name>
<evidence type="ECO:0000256" key="1">
    <source>
        <dbReference type="SAM" id="Phobius"/>
    </source>
</evidence>
<reference evidence="3" key="1">
    <citation type="submission" date="2021-10" db="EMBL/GenBank/DDBJ databases">
        <title>The complete genome sequence of Leeia sp. TBRC 13508.</title>
        <authorList>
            <person name="Charoenyingcharoen P."/>
            <person name="Yukphan P."/>
        </authorList>
    </citation>
    <scope>NUCLEOTIDE SEQUENCE</scope>
    <source>
        <strain evidence="3">TBRC 13508</strain>
    </source>
</reference>
<feature type="transmembrane region" description="Helical" evidence="1">
    <location>
        <begin position="192"/>
        <end position="210"/>
    </location>
</feature>
<evidence type="ECO:0000313" key="3">
    <source>
        <dbReference type="EMBL" id="MCB6183642.1"/>
    </source>
</evidence>
<feature type="transmembrane region" description="Helical" evidence="1">
    <location>
        <begin position="47"/>
        <end position="65"/>
    </location>
</feature>